<dbReference type="OrthoDB" id="2300224at2"/>
<dbReference type="Pfam" id="PF11151">
    <property type="entry name" value="DUF2929"/>
    <property type="match status" value="1"/>
</dbReference>
<dbReference type="GeneID" id="31743174"/>
<dbReference type="RefSeq" id="WP_006584579.1">
    <property type="nucleotide sequence ID" value="NZ_CATOUV010000001.1"/>
</dbReference>
<evidence type="ECO:0000313" key="4">
    <source>
        <dbReference type="Proteomes" id="UP000327236"/>
    </source>
</evidence>
<feature type="transmembrane region" description="Helical" evidence="1">
    <location>
        <begin position="37"/>
        <end position="57"/>
    </location>
</feature>
<dbReference type="Proteomes" id="UP000327236">
    <property type="component" value="Unassembled WGS sequence"/>
</dbReference>
<reference evidence="3 5" key="2">
    <citation type="submission" date="2024-04" db="EMBL/GenBank/DDBJ databases">
        <title>Three lactobacilli isolated from voided urine samples from females with type 2 diabetes.</title>
        <authorList>
            <person name="Kula A."/>
            <person name="Stegman N."/>
            <person name="Putonti C."/>
        </authorList>
    </citation>
    <scope>NUCLEOTIDE SEQUENCE [LARGE SCALE GENOMIC DNA]</scope>
    <source>
        <strain evidence="3 5">1855</strain>
    </source>
</reference>
<dbReference type="Proteomes" id="UP001385848">
    <property type="component" value="Unassembled WGS sequence"/>
</dbReference>
<gene>
    <name evidence="3" type="ORF">AAC431_01575</name>
    <name evidence="2" type="ORF">F6H94_04810</name>
</gene>
<name>A0A5N1ICA5_LACJE</name>
<sequence>MRYIISAIWSTIFMSIIGFIAAALTETQFNPMQAIRVGIVFGLLFAVIIPFIAAKSYKGKTKYSKML</sequence>
<accession>A0A5N1ICA5</accession>
<keyword evidence="1" id="KW-0812">Transmembrane</keyword>
<reference evidence="2 4" key="1">
    <citation type="submission" date="2019-09" db="EMBL/GenBank/DDBJ databases">
        <title>Draft genome sequence assemblies of isolates from the urinary tract.</title>
        <authorList>
            <person name="Mores C.R."/>
            <person name="Putonti C."/>
            <person name="Wolfe A.J."/>
        </authorList>
    </citation>
    <scope>NUCLEOTIDE SEQUENCE [LARGE SCALE GENOMIC DNA]</scope>
    <source>
        <strain evidence="2 4">UMB246</strain>
    </source>
</reference>
<protein>
    <submittedName>
        <fullName evidence="2">DUF2929 family protein</fullName>
    </submittedName>
    <submittedName>
        <fullName evidence="3">YjzD family protein</fullName>
    </submittedName>
</protein>
<evidence type="ECO:0000313" key="3">
    <source>
        <dbReference type="EMBL" id="MEL0564616.1"/>
    </source>
</evidence>
<dbReference type="KEGG" id="lje:BUE77_05530"/>
<comment type="caution">
    <text evidence="2">The sequence shown here is derived from an EMBL/GenBank/DDBJ whole genome shotgun (WGS) entry which is preliminary data.</text>
</comment>
<evidence type="ECO:0000313" key="2">
    <source>
        <dbReference type="EMBL" id="KAA9322706.1"/>
    </source>
</evidence>
<keyword evidence="1" id="KW-1133">Transmembrane helix</keyword>
<evidence type="ECO:0000313" key="5">
    <source>
        <dbReference type="Proteomes" id="UP001385848"/>
    </source>
</evidence>
<dbReference type="EMBL" id="JBBVUL010000002">
    <property type="protein sequence ID" value="MEL0564616.1"/>
    <property type="molecule type" value="Genomic_DNA"/>
</dbReference>
<feature type="transmembrane region" description="Helical" evidence="1">
    <location>
        <begin position="7"/>
        <end position="25"/>
    </location>
</feature>
<proteinExistence type="predicted"/>
<evidence type="ECO:0000256" key="1">
    <source>
        <dbReference type="SAM" id="Phobius"/>
    </source>
</evidence>
<keyword evidence="5" id="KW-1185">Reference proteome</keyword>
<organism evidence="2 4">
    <name type="scientific">Lactobacillus jensenii</name>
    <dbReference type="NCBI Taxonomy" id="109790"/>
    <lineage>
        <taxon>Bacteria</taxon>
        <taxon>Bacillati</taxon>
        <taxon>Bacillota</taxon>
        <taxon>Bacilli</taxon>
        <taxon>Lactobacillales</taxon>
        <taxon>Lactobacillaceae</taxon>
        <taxon>Lactobacillus</taxon>
    </lineage>
</organism>
<dbReference type="AlphaFoldDB" id="A0A5N1ICA5"/>
<keyword evidence="1" id="KW-0472">Membrane</keyword>
<dbReference type="InterPro" id="IPR021324">
    <property type="entry name" value="DUF2929"/>
</dbReference>
<dbReference type="EMBL" id="VYWW01000017">
    <property type="protein sequence ID" value="KAA9322706.1"/>
    <property type="molecule type" value="Genomic_DNA"/>
</dbReference>